<evidence type="ECO:0000256" key="1">
    <source>
        <dbReference type="ARBA" id="ARBA00001917"/>
    </source>
</evidence>
<evidence type="ECO:0000256" key="6">
    <source>
        <dbReference type="ARBA" id="ARBA00022694"/>
    </source>
</evidence>
<reference evidence="16" key="1">
    <citation type="journal article" date="2020" name="mSystems">
        <title>Genome- and Community-Level Interaction Insights into Carbon Utilization and Element Cycling Functions of Hydrothermarchaeota in Hydrothermal Sediment.</title>
        <authorList>
            <person name="Zhou Z."/>
            <person name="Liu Y."/>
            <person name="Xu W."/>
            <person name="Pan J."/>
            <person name="Luo Z.H."/>
            <person name="Li M."/>
        </authorList>
    </citation>
    <scope>NUCLEOTIDE SEQUENCE [LARGE SCALE GENOMIC DNA]</scope>
    <source>
        <strain evidence="16">HyVt-458</strain>
    </source>
</reference>
<proteinExistence type="predicted"/>
<evidence type="ECO:0000256" key="4">
    <source>
        <dbReference type="ARBA" id="ARBA00022630"/>
    </source>
</evidence>
<keyword evidence="8" id="KW-0694">RNA-binding</keyword>
<dbReference type="GO" id="GO:0050660">
    <property type="term" value="F:flavin adenine dinucleotide binding"/>
    <property type="evidence" value="ECO:0007669"/>
    <property type="project" value="InterPro"/>
</dbReference>
<evidence type="ECO:0000256" key="11">
    <source>
        <dbReference type="ARBA" id="ARBA00048802"/>
    </source>
</evidence>
<dbReference type="AlphaFoldDB" id="A0A831WFU9"/>
<evidence type="ECO:0000259" key="15">
    <source>
        <dbReference type="Pfam" id="PF01207"/>
    </source>
</evidence>
<dbReference type="Gene3D" id="3.20.20.70">
    <property type="entry name" value="Aldolase class I"/>
    <property type="match status" value="1"/>
</dbReference>
<feature type="active site" description="Proton donor" evidence="12">
    <location>
        <position position="62"/>
    </location>
</feature>
<dbReference type="Gene3D" id="1.10.1200.80">
    <property type="entry name" value="Putative flavin oxidoreducatase, domain 2"/>
    <property type="match status" value="1"/>
</dbReference>
<feature type="binding site" evidence="13">
    <location>
        <position position="32"/>
    </location>
    <ligand>
        <name>FMN</name>
        <dbReference type="ChEBI" id="CHEBI:58210"/>
    </ligand>
</feature>
<comment type="caution">
    <text evidence="16">The sequence shown here is derived from an EMBL/GenBank/DDBJ whole genome shotgun (WGS) entry which is preliminary data.</text>
</comment>
<feature type="binding site" evidence="13">
    <location>
        <begin position="186"/>
        <end position="187"/>
    </location>
    <ligand>
        <name>FMN</name>
        <dbReference type="ChEBI" id="CHEBI:58210"/>
    </ligand>
</feature>
<keyword evidence="13" id="KW-0547">Nucleotide-binding</keyword>
<dbReference type="EMBL" id="DRLF01000300">
    <property type="protein sequence ID" value="HEC06906.1"/>
    <property type="molecule type" value="Genomic_DNA"/>
</dbReference>
<keyword evidence="9" id="KW-0560">Oxidoreductase</keyword>
<organism evidence="16">
    <name type="scientific">Thiolapillus brandeum</name>
    <dbReference type="NCBI Taxonomy" id="1076588"/>
    <lineage>
        <taxon>Bacteria</taxon>
        <taxon>Pseudomonadati</taxon>
        <taxon>Pseudomonadota</taxon>
        <taxon>Gammaproteobacteria</taxon>
        <taxon>Chromatiales</taxon>
        <taxon>Sedimenticolaceae</taxon>
        <taxon>Thiolapillus</taxon>
    </lineage>
</organism>
<dbReference type="Proteomes" id="UP000886339">
    <property type="component" value="Unassembled WGS sequence"/>
</dbReference>
<dbReference type="InterPro" id="IPR035587">
    <property type="entry name" value="DUS-like_FMN-bd"/>
</dbReference>
<keyword evidence="5 13" id="KW-0288">FMN</keyword>
<dbReference type="InterPro" id="IPR024036">
    <property type="entry name" value="tRNA-dHydroUridine_Synthase_C"/>
</dbReference>
<evidence type="ECO:0000256" key="14">
    <source>
        <dbReference type="SAM" id="MobiDB-lite"/>
    </source>
</evidence>
<feature type="non-terminal residue" evidence="16">
    <location>
        <position position="1"/>
    </location>
</feature>
<gene>
    <name evidence="16" type="primary">dusB</name>
    <name evidence="16" type="ORF">ENJ12_08650</name>
</gene>
<evidence type="ECO:0000256" key="10">
    <source>
        <dbReference type="ARBA" id="ARBA00048205"/>
    </source>
</evidence>
<comment type="catalytic activity">
    <reaction evidence="10">
        <text>a 5,6-dihydrouridine in tRNA + NADP(+) = a uridine in tRNA + NADPH + H(+)</text>
        <dbReference type="Rhea" id="RHEA:23624"/>
        <dbReference type="Rhea" id="RHEA-COMP:13339"/>
        <dbReference type="Rhea" id="RHEA-COMP:13887"/>
        <dbReference type="ChEBI" id="CHEBI:15378"/>
        <dbReference type="ChEBI" id="CHEBI:57783"/>
        <dbReference type="ChEBI" id="CHEBI:58349"/>
        <dbReference type="ChEBI" id="CHEBI:65315"/>
        <dbReference type="ChEBI" id="CHEBI:74443"/>
    </reaction>
</comment>
<comment type="catalytic activity">
    <reaction evidence="11">
        <text>a 5,6-dihydrouridine in tRNA + NAD(+) = a uridine in tRNA + NADH + H(+)</text>
        <dbReference type="Rhea" id="RHEA:54452"/>
        <dbReference type="Rhea" id="RHEA-COMP:13339"/>
        <dbReference type="Rhea" id="RHEA-COMP:13887"/>
        <dbReference type="ChEBI" id="CHEBI:15378"/>
        <dbReference type="ChEBI" id="CHEBI:57540"/>
        <dbReference type="ChEBI" id="CHEBI:57945"/>
        <dbReference type="ChEBI" id="CHEBI:65315"/>
        <dbReference type="ChEBI" id="CHEBI:74443"/>
    </reaction>
</comment>
<feature type="compositionally biased region" description="Polar residues" evidence="14">
    <location>
        <begin position="1"/>
        <end position="15"/>
    </location>
</feature>
<keyword evidence="7" id="KW-0521">NADP</keyword>
<dbReference type="SUPFAM" id="SSF51395">
    <property type="entry name" value="FMN-linked oxidoreductases"/>
    <property type="match status" value="1"/>
</dbReference>
<dbReference type="PIRSF" id="PIRSF006621">
    <property type="entry name" value="Dus"/>
    <property type="match status" value="1"/>
</dbReference>
<dbReference type="InterPro" id="IPR001269">
    <property type="entry name" value="DUS_fam"/>
</dbReference>
<feature type="binding site" evidence="13">
    <location>
        <position position="101"/>
    </location>
    <ligand>
        <name>FMN</name>
        <dbReference type="ChEBI" id="CHEBI:58210"/>
    </ligand>
</feature>
<dbReference type="NCBIfam" id="TIGR00737">
    <property type="entry name" value="nifR3_yhdG"/>
    <property type="match status" value="1"/>
</dbReference>
<dbReference type="PROSITE" id="PS01136">
    <property type="entry name" value="UPF0034"/>
    <property type="match status" value="1"/>
</dbReference>
<feature type="region of interest" description="Disordered" evidence="14">
    <location>
        <begin position="1"/>
        <end position="24"/>
    </location>
</feature>
<sequence length="289" mass="32114">SEMISADTSLWGSRKTQTRLHHEGEDSPIAVQIVGTDPEKLALAARINVDYGAEIIDINMGCPAKKVCKVAAGSALMRDERLVGRILEAVVGAVDVPVSLKMRTGWDRQSINAPTIARIAEESGIRMLSVHGRTRACKFAGEAEYETIREVKQAVSIPVVANGDIQDEKKAKQVLKFTGADAIMIGRAAQGRPWIFRQIAHYLATGEQLQEPESQWIGDLLLEHLEALYSLYGQRHGVRIARKHIAWYSRHLRGAAKFRQKINQVEDTKGQQDLIKAFFYCRDSRGKAA</sequence>
<keyword evidence="3" id="KW-0820">tRNA-binding</keyword>
<evidence type="ECO:0000256" key="13">
    <source>
        <dbReference type="PIRSR" id="PIRSR006621-2"/>
    </source>
</evidence>
<dbReference type="GO" id="GO:0017150">
    <property type="term" value="F:tRNA dihydrouridine synthase activity"/>
    <property type="evidence" value="ECO:0007669"/>
    <property type="project" value="InterPro"/>
</dbReference>
<dbReference type="GO" id="GO:0000049">
    <property type="term" value="F:tRNA binding"/>
    <property type="evidence" value="ECO:0007669"/>
    <property type="project" value="UniProtKB-KW"/>
</dbReference>
<keyword evidence="6" id="KW-0819">tRNA processing</keyword>
<dbReference type="InterPro" id="IPR013785">
    <property type="entry name" value="Aldolase_TIM"/>
</dbReference>
<evidence type="ECO:0000256" key="9">
    <source>
        <dbReference type="ARBA" id="ARBA00023002"/>
    </source>
</evidence>
<dbReference type="InterPro" id="IPR004652">
    <property type="entry name" value="DusB-like"/>
</dbReference>
<feature type="binding site" evidence="13">
    <location>
        <position position="131"/>
    </location>
    <ligand>
        <name>FMN</name>
        <dbReference type="ChEBI" id="CHEBI:58210"/>
    </ligand>
</feature>
<evidence type="ECO:0000256" key="3">
    <source>
        <dbReference type="ARBA" id="ARBA00022555"/>
    </source>
</evidence>
<evidence type="ECO:0000256" key="7">
    <source>
        <dbReference type="ARBA" id="ARBA00022857"/>
    </source>
</evidence>
<keyword evidence="4" id="KW-0285">Flavoprotein</keyword>
<dbReference type="InterPro" id="IPR018517">
    <property type="entry name" value="tRNA_hU_synthase_CS"/>
</dbReference>
<name>A0A831WFU9_9GAMM</name>
<dbReference type="PANTHER" id="PTHR45846">
    <property type="entry name" value="TRNA-DIHYDROURIDINE(47) SYNTHASE [NAD(P)(+)]-LIKE"/>
    <property type="match status" value="1"/>
</dbReference>
<evidence type="ECO:0000256" key="8">
    <source>
        <dbReference type="ARBA" id="ARBA00022884"/>
    </source>
</evidence>
<dbReference type="Pfam" id="PF01207">
    <property type="entry name" value="Dus"/>
    <property type="match status" value="1"/>
</dbReference>
<evidence type="ECO:0000256" key="2">
    <source>
        <dbReference type="ARBA" id="ARBA00002790"/>
    </source>
</evidence>
<evidence type="ECO:0000256" key="12">
    <source>
        <dbReference type="PIRSR" id="PIRSR006621-1"/>
    </source>
</evidence>
<evidence type="ECO:0000256" key="5">
    <source>
        <dbReference type="ARBA" id="ARBA00022643"/>
    </source>
</evidence>
<feature type="domain" description="DUS-like FMN-binding" evidence="15">
    <location>
        <begin position="1"/>
        <end position="276"/>
    </location>
</feature>
<dbReference type="PANTHER" id="PTHR45846:SF1">
    <property type="entry name" value="TRNA-DIHYDROURIDINE(47) SYNTHASE [NAD(P)(+)]-LIKE"/>
    <property type="match status" value="1"/>
</dbReference>
<comment type="function">
    <text evidence="2">Catalyzes the synthesis of 5,6-dihydrouridine (D), a modified base found in the D-loop of most tRNAs, via the reduction of the C5-C6 double bond in target uridines.</text>
</comment>
<comment type="cofactor">
    <cofactor evidence="1 13">
        <name>FMN</name>
        <dbReference type="ChEBI" id="CHEBI:58210"/>
    </cofactor>
</comment>
<protein>
    <submittedName>
        <fullName evidence="16">tRNA dihydrouridine synthase DusB</fullName>
    </submittedName>
</protein>
<dbReference type="CDD" id="cd02801">
    <property type="entry name" value="DUS_like_FMN"/>
    <property type="match status" value="1"/>
</dbReference>
<accession>A0A831WFU9</accession>
<evidence type="ECO:0000313" key="16">
    <source>
        <dbReference type="EMBL" id="HEC06906.1"/>
    </source>
</evidence>